<sequence>MRVGRLGRALATQPHAQRGNTLMTSSAFILPSTRSQSLLHHVFVTEGGEPITDRPLPYGTRLPGGADAELHGLGYTRLDEWTEAADGWRCTVEPNA</sequence>
<evidence type="ECO:0000313" key="1">
    <source>
        <dbReference type="EMBL" id="PZF86053.1"/>
    </source>
</evidence>
<name>A0A2W2D0L5_9ACTN</name>
<dbReference type="RefSeq" id="WP_111253060.1">
    <property type="nucleotide sequence ID" value="NZ_POTW01000004.1"/>
</dbReference>
<gene>
    <name evidence="1" type="ORF">C1I92_02385</name>
</gene>
<keyword evidence="2" id="KW-1185">Reference proteome</keyword>
<dbReference type="Proteomes" id="UP000248764">
    <property type="component" value="Unassembled WGS sequence"/>
</dbReference>
<organism evidence="1 2">
    <name type="scientific">Jiangella anatolica</name>
    <dbReference type="NCBI Taxonomy" id="2670374"/>
    <lineage>
        <taxon>Bacteria</taxon>
        <taxon>Bacillati</taxon>
        <taxon>Actinomycetota</taxon>
        <taxon>Actinomycetes</taxon>
        <taxon>Jiangellales</taxon>
        <taxon>Jiangellaceae</taxon>
        <taxon>Jiangella</taxon>
    </lineage>
</organism>
<comment type="caution">
    <text evidence="1">The sequence shown here is derived from an EMBL/GenBank/DDBJ whole genome shotgun (WGS) entry which is preliminary data.</text>
</comment>
<dbReference type="AlphaFoldDB" id="A0A2W2D0L5"/>
<reference evidence="1 2" key="1">
    <citation type="submission" date="2018-01" db="EMBL/GenBank/DDBJ databases">
        <title>Draft genome sequence of Jiangella sp. GTF31.</title>
        <authorList>
            <person name="Sahin N."/>
            <person name="Ay H."/>
            <person name="Saygin H."/>
        </authorList>
    </citation>
    <scope>NUCLEOTIDE SEQUENCE [LARGE SCALE GENOMIC DNA]</scope>
    <source>
        <strain evidence="1 2">GTF31</strain>
    </source>
</reference>
<protein>
    <submittedName>
        <fullName evidence="1">Uncharacterized protein</fullName>
    </submittedName>
</protein>
<proteinExistence type="predicted"/>
<accession>A0A2W2D0L5</accession>
<dbReference type="EMBL" id="POTW01000004">
    <property type="protein sequence ID" value="PZF86053.1"/>
    <property type="molecule type" value="Genomic_DNA"/>
</dbReference>
<evidence type="ECO:0000313" key="2">
    <source>
        <dbReference type="Proteomes" id="UP000248764"/>
    </source>
</evidence>